<proteinExistence type="predicted"/>
<evidence type="ECO:0000313" key="1">
    <source>
        <dbReference type="EMBL" id="KRY61250.1"/>
    </source>
</evidence>
<sequence>MAFPSRSTVPLLITNSKKEFDIVYGSNRMRYVNITSMYPVDYVNVRELPFSRRREGLSYMFQCIVRSKSSYRCRCILIEFAVEAFHCGHMRNCEDESCILNDRYRITIVESLQEVERVPEGLLGIA</sequence>
<dbReference type="AlphaFoldDB" id="A0A0V1DJD5"/>
<comment type="caution">
    <text evidence="1">The sequence shown here is derived from an EMBL/GenBank/DDBJ whole genome shotgun (WGS) entry which is preliminary data.</text>
</comment>
<keyword evidence="2" id="KW-1185">Reference proteome</keyword>
<name>A0A0V1DJD5_TRIBR</name>
<reference evidence="1 2" key="1">
    <citation type="submission" date="2015-01" db="EMBL/GenBank/DDBJ databases">
        <title>Evolution of Trichinella species and genotypes.</title>
        <authorList>
            <person name="Korhonen P.K."/>
            <person name="Edoardo P."/>
            <person name="Giuseppe L.R."/>
            <person name="Gasser R.B."/>
        </authorList>
    </citation>
    <scope>NUCLEOTIDE SEQUENCE [LARGE SCALE GENOMIC DNA]</scope>
    <source>
        <strain evidence="1">ISS120</strain>
    </source>
</reference>
<dbReference type="EMBL" id="JYDI01000002">
    <property type="protein sequence ID" value="KRY61250.1"/>
    <property type="molecule type" value="Genomic_DNA"/>
</dbReference>
<gene>
    <name evidence="1" type="ORF">T03_8744</name>
</gene>
<accession>A0A0V1DJD5</accession>
<dbReference type="OrthoDB" id="10477562at2759"/>
<evidence type="ECO:0000313" key="2">
    <source>
        <dbReference type="Proteomes" id="UP000054653"/>
    </source>
</evidence>
<protein>
    <submittedName>
        <fullName evidence="1">Uncharacterized protein</fullName>
    </submittedName>
</protein>
<organism evidence="1 2">
    <name type="scientific">Trichinella britovi</name>
    <name type="common">Parasitic roundworm</name>
    <dbReference type="NCBI Taxonomy" id="45882"/>
    <lineage>
        <taxon>Eukaryota</taxon>
        <taxon>Metazoa</taxon>
        <taxon>Ecdysozoa</taxon>
        <taxon>Nematoda</taxon>
        <taxon>Enoplea</taxon>
        <taxon>Dorylaimia</taxon>
        <taxon>Trichinellida</taxon>
        <taxon>Trichinellidae</taxon>
        <taxon>Trichinella</taxon>
    </lineage>
</organism>
<dbReference type="Proteomes" id="UP000054653">
    <property type="component" value="Unassembled WGS sequence"/>
</dbReference>